<name>A0A011U7X7_9HYPH</name>
<evidence type="ECO:0000256" key="3">
    <source>
        <dbReference type="ARBA" id="ARBA00045074"/>
    </source>
</evidence>
<dbReference type="eggNOG" id="COG3836">
    <property type="taxonomic scope" value="Bacteria"/>
</dbReference>
<evidence type="ECO:0000313" key="6">
    <source>
        <dbReference type="Proteomes" id="UP000019849"/>
    </source>
</evidence>
<dbReference type="InterPro" id="IPR015813">
    <property type="entry name" value="Pyrv/PenolPyrv_kinase-like_dom"/>
</dbReference>
<accession>A0A011U7X7</accession>
<dbReference type="STRING" id="69279.BG36_15725"/>
<evidence type="ECO:0000259" key="4">
    <source>
        <dbReference type="Pfam" id="PF03328"/>
    </source>
</evidence>
<reference evidence="5 6" key="1">
    <citation type="submission" date="2014-02" db="EMBL/GenBank/DDBJ databases">
        <title>Aquamicrobium defluvii Genome sequencing.</title>
        <authorList>
            <person name="Wang X."/>
        </authorList>
    </citation>
    <scope>NUCLEOTIDE SEQUENCE [LARGE SCALE GENOMIC DNA]</scope>
    <source>
        <strain evidence="5 6">W13Z1</strain>
    </source>
</reference>
<dbReference type="EMBL" id="JENY01000033">
    <property type="protein sequence ID" value="EXL02216.1"/>
    <property type="molecule type" value="Genomic_DNA"/>
</dbReference>
<comment type="catalytic activity">
    <reaction evidence="3">
        <text>D-glyceraldehyde + pyruvate = 2-dehydro-3-deoxy-L-galactonate</text>
        <dbReference type="Rhea" id="RHEA:80055"/>
        <dbReference type="ChEBI" id="CHEBI:15361"/>
        <dbReference type="ChEBI" id="CHEBI:17378"/>
        <dbReference type="ChEBI" id="CHEBI:75545"/>
    </reaction>
</comment>
<dbReference type="PATRIC" id="fig|69279.3.peg.4209"/>
<comment type="caution">
    <text evidence="5">The sequence shown here is derived from an EMBL/GenBank/DDBJ whole genome shotgun (WGS) entry which is preliminary data.</text>
</comment>
<dbReference type="GO" id="GO:0005737">
    <property type="term" value="C:cytoplasm"/>
    <property type="evidence" value="ECO:0007669"/>
    <property type="project" value="TreeGrafter"/>
</dbReference>
<evidence type="ECO:0000256" key="1">
    <source>
        <dbReference type="ARBA" id="ARBA00022723"/>
    </source>
</evidence>
<protein>
    <submittedName>
        <fullName evidence="5">4-hydroxy-2-oxo-heptane-1,7-dioate aldolase</fullName>
    </submittedName>
</protein>
<dbReference type="InterPro" id="IPR040442">
    <property type="entry name" value="Pyrv_kinase-like_dom_sf"/>
</dbReference>
<dbReference type="InterPro" id="IPR050251">
    <property type="entry name" value="HpcH-HpaI_aldolase"/>
</dbReference>
<gene>
    <name evidence="5" type="ORF">BG36_15725</name>
</gene>
<proteinExistence type="predicted"/>
<dbReference type="AlphaFoldDB" id="A0A011U7X7"/>
<organism evidence="5 6">
    <name type="scientific">Aquamicrobium defluvii</name>
    <dbReference type="NCBI Taxonomy" id="69279"/>
    <lineage>
        <taxon>Bacteria</taxon>
        <taxon>Pseudomonadati</taxon>
        <taxon>Pseudomonadota</taxon>
        <taxon>Alphaproteobacteria</taxon>
        <taxon>Hyphomicrobiales</taxon>
        <taxon>Phyllobacteriaceae</taxon>
        <taxon>Aquamicrobium</taxon>
    </lineage>
</organism>
<dbReference type="InterPro" id="IPR005000">
    <property type="entry name" value="Aldolase/citrate-lyase_domain"/>
</dbReference>
<feature type="domain" description="HpcH/HpaI aldolase/citrate lyase" evidence="4">
    <location>
        <begin position="18"/>
        <end position="243"/>
    </location>
</feature>
<dbReference type="HOGENOM" id="CLU_059964_1_0_5"/>
<dbReference type="PANTHER" id="PTHR30502">
    <property type="entry name" value="2-KETO-3-DEOXY-L-RHAMNONATE ALDOLASE"/>
    <property type="match status" value="1"/>
</dbReference>
<dbReference type="GO" id="GO:0046872">
    <property type="term" value="F:metal ion binding"/>
    <property type="evidence" value="ECO:0007669"/>
    <property type="project" value="UniProtKB-KW"/>
</dbReference>
<dbReference type="Gene3D" id="3.20.20.60">
    <property type="entry name" value="Phosphoenolpyruvate-binding domains"/>
    <property type="match status" value="1"/>
</dbReference>
<sequence length="261" mass="27643">MEALKNPLKAALKSGRFQLGLWCSLGSSVVTEVLAGSGYDWLLIDAEHSPNDMMSVLHQHQAAAGYPVEIVVRLPHHDNSLIKQYLDLGIRSLLIPNVQSVEEARAIVAATRYPPNGVRGFSASQRANRYGRTKNYHGRASDEIFLALQIETAVAAREAKAIAEVDGVNAIFVGPGDLSADIGALGNPADATVQETIHSVLALASEGSIVTGILTPSETDARRYTEWGARMVAVGSDLGLLCSAADGLAARFSDIAAAKGR</sequence>
<keyword evidence="2" id="KW-0456">Lyase</keyword>
<dbReference type="GO" id="GO:0016832">
    <property type="term" value="F:aldehyde-lyase activity"/>
    <property type="evidence" value="ECO:0007669"/>
    <property type="project" value="TreeGrafter"/>
</dbReference>
<keyword evidence="1" id="KW-0479">Metal-binding</keyword>
<evidence type="ECO:0000256" key="2">
    <source>
        <dbReference type="ARBA" id="ARBA00023239"/>
    </source>
</evidence>
<evidence type="ECO:0000313" key="5">
    <source>
        <dbReference type="EMBL" id="EXL02216.1"/>
    </source>
</evidence>
<dbReference type="SUPFAM" id="SSF51621">
    <property type="entry name" value="Phosphoenolpyruvate/pyruvate domain"/>
    <property type="match status" value="1"/>
</dbReference>
<dbReference type="PANTHER" id="PTHR30502:SF4">
    <property type="entry name" value="5-KETO-4-DEOXY-D-GLUCARATE ALDOLASE"/>
    <property type="match status" value="1"/>
</dbReference>
<dbReference type="Proteomes" id="UP000019849">
    <property type="component" value="Unassembled WGS sequence"/>
</dbReference>
<dbReference type="Pfam" id="PF03328">
    <property type="entry name" value="HpcH_HpaI"/>
    <property type="match status" value="1"/>
</dbReference>